<sequence length="38" mass="4447">MTPLFLQTPLLNLTTQTRLSCKFSHTLNLKLYNRHTNS</sequence>
<dbReference type="AlphaFoldDB" id="C6RIZ3"/>
<evidence type="ECO:0000313" key="1">
    <source>
        <dbReference type="EMBL" id="EET78574.1"/>
    </source>
</evidence>
<name>C6RIZ3_9BACT</name>
<dbReference type="Proteomes" id="UP000003107">
    <property type="component" value="Unassembled WGS sequence"/>
</dbReference>
<comment type="caution">
    <text evidence="1">The sequence shown here is derived from an EMBL/GenBank/DDBJ whole genome shotgun (WGS) entry which is preliminary data.</text>
</comment>
<dbReference type="STRING" id="553219.CAMSH0001_0089"/>
<keyword evidence="2" id="KW-1185">Reference proteome</keyword>
<accession>C6RIZ3</accession>
<organism evidence="1 2">
    <name type="scientific">Campylobacter showae RM3277</name>
    <dbReference type="NCBI Taxonomy" id="553219"/>
    <lineage>
        <taxon>Bacteria</taxon>
        <taxon>Pseudomonadati</taxon>
        <taxon>Campylobacterota</taxon>
        <taxon>Epsilonproteobacteria</taxon>
        <taxon>Campylobacterales</taxon>
        <taxon>Campylobacteraceae</taxon>
        <taxon>Campylobacter</taxon>
    </lineage>
</organism>
<reference evidence="1 2" key="1">
    <citation type="submission" date="2009-07" db="EMBL/GenBank/DDBJ databases">
        <authorList>
            <person name="Madupu R."/>
            <person name="Sebastian Y."/>
            <person name="Durkin A.S."/>
            <person name="Torralba M."/>
            <person name="Methe B."/>
            <person name="Sutton G.G."/>
            <person name="Strausberg R.L."/>
            <person name="Nelson K.E."/>
        </authorList>
    </citation>
    <scope>NUCLEOTIDE SEQUENCE [LARGE SCALE GENOMIC DNA]</scope>
    <source>
        <strain evidence="1 2">RM3277</strain>
    </source>
</reference>
<protein>
    <submittedName>
        <fullName evidence="1">Uncharacterized protein</fullName>
    </submittedName>
</protein>
<gene>
    <name evidence="1" type="ORF">CAMSH0001_0089</name>
</gene>
<evidence type="ECO:0000313" key="2">
    <source>
        <dbReference type="Proteomes" id="UP000003107"/>
    </source>
</evidence>
<proteinExistence type="predicted"/>
<dbReference type="EMBL" id="ACVQ01000033">
    <property type="protein sequence ID" value="EET78574.1"/>
    <property type="molecule type" value="Genomic_DNA"/>
</dbReference>